<evidence type="ECO:0000256" key="12">
    <source>
        <dbReference type="ARBA" id="ARBA00029736"/>
    </source>
</evidence>
<dbReference type="PANTHER" id="PTHR46417:SF1">
    <property type="entry name" value="TRNA (GUANINE-N(1)-)-METHYLTRANSFERASE"/>
    <property type="match status" value="1"/>
</dbReference>
<comment type="subunit">
    <text evidence="4 15 17">Homodimer.</text>
</comment>
<evidence type="ECO:0000256" key="1">
    <source>
        <dbReference type="ARBA" id="ARBA00002634"/>
    </source>
</evidence>
<dbReference type="InterPro" id="IPR016009">
    <property type="entry name" value="tRNA_MeTrfase_TRMD/TRM10"/>
</dbReference>
<evidence type="ECO:0000259" key="19">
    <source>
        <dbReference type="Pfam" id="PF01746"/>
    </source>
</evidence>
<feature type="domain" description="tRNA methyltransferase TRMD/TRM10-type" evidence="19">
    <location>
        <begin position="3"/>
        <end position="247"/>
    </location>
</feature>
<evidence type="ECO:0000256" key="15">
    <source>
        <dbReference type="HAMAP-Rule" id="MF_00605"/>
    </source>
</evidence>
<protein>
    <recommendedName>
        <fullName evidence="6 15">tRNA (guanine-N(1)-)-methyltransferase</fullName>
        <ecNumber evidence="5 15">2.1.1.228</ecNumber>
    </recommendedName>
    <alternativeName>
        <fullName evidence="12 15">M1G-methyltransferase</fullName>
    </alternativeName>
    <alternativeName>
        <fullName evidence="13 15">tRNA [GM37] methyltransferase</fullName>
    </alternativeName>
</protein>
<evidence type="ECO:0000256" key="9">
    <source>
        <dbReference type="ARBA" id="ARBA00022679"/>
    </source>
</evidence>
<evidence type="ECO:0000256" key="17">
    <source>
        <dbReference type="RuleBase" id="RU003464"/>
    </source>
</evidence>
<evidence type="ECO:0000256" key="13">
    <source>
        <dbReference type="ARBA" id="ARBA00033392"/>
    </source>
</evidence>
<keyword evidence="8 15" id="KW-0489">Methyltransferase</keyword>
<dbReference type="CDD" id="cd18080">
    <property type="entry name" value="TrmD-like"/>
    <property type="match status" value="1"/>
</dbReference>
<dbReference type="InterPro" id="IPR029026">
    <property type="entry name" value="tRNA_m1G_MTases_N"/>
</dbReference>
<dbReference type="FunFam" id="3.40.1280.10:FF:000001">
    <property type="entry name" value="tRNA (guanine-N(1)-)-methyltransferase"/>
    <property type="match status" value="1"/>
</dbReference>
<dbReference type="EC" id="2.1.1.228" evidence="5 15"/>
<dbReference type="InterPro" id="IPR002649">
    <property type="entry name" value="tRNA_m1G_MeTrfase_TrmD"/>
</dbReference>
<dbReference type="PIRSF" id="PIRSF000386">
    <property type="entry name" value="tRNA_mtase"/>
    <property type="match status" value="1"/>
</dbReference>
<dbReference type="InterPro" id="IPR023148">
    <property type="entry name" value="tRNA_m1G_MeTrfase_C_sf"/>
</dbReference>
<feature type="binding site" evidence="15 16">
    <location>
        <position position="129"/>
    </location>
    <ligand>
        <name>S-adenosyl-L-methionine</name>
        <dbReference type="ChEBI" id="CHEBI:59789"/>
    </ligand>
</feature>
<comment type="function">
    <text evidence="1 15 17">Specifically methylates guanosine-37 in various tRNAs.</text>
</comment>
<evidence type="ECO:0000256" key="18">
    <source>
        <dbReference type="SAM" id="MobiDB-lite"/>
    </source>
</evidence>
<dbReference type="HAMAP" id="MF_00605">
    <property type="entry name" value="TrmD"/>
    <property type="match status" value="1"/>
</dbReference>
<name>A0A1S7LQT6_MAGMO</name>
<evidence type="ECO:0000256" key="5">
    <source>
        <dbReference type="ARBA" id="ARBA00012807"/>
    </source>
</evidence>
<keyword evidence="10 15" id="KW-0949">S-adenosyl-L-methionine</keyword>
<feature type="binding site" evidence="15 16">
    <location>
        <begin position="149"/>
        <end position="154"/>
    </location>
    <ligand>
        <name>S-adenosyl-L-methionine</name>
        <dbReference type="ChEBI" id="CHEBI:59789"/>
    </ligand>
</feature>
<comment type="similarity">
    <text evidence="3 15 17">Belongs to the RNA methyltransferase TrmD family.</text>
</comment>
<evidence type="ECO:0000256" key="14">
    <source>
        <dbReference type="ARBA" id="ARBA00047783"/>
    </source>
</evidence>
<accession>A0A1S7LQT6</accession>
<dbReference type="SUPFAM" id="SSF75217">
    <property type="entry name" value="alpha/beta knot"/>
    <property type="match status" value="1"/>
</dbReference>
<evidence type="ECO:0000256" key="3">
    <source>
        <dbReference type="ARBA" id="ARBA00007630"/>
    </source>
</evidence>
<dbReference type="AlphaFoldDB" id="A0A1S7LQT6"/>
<dbReference type="EMBL" id="LO017727">
    <property type="protein sequence ID" value="CRH08151.1"/>
    <property type="molecule type" value="Genomic_DNA"/>
</dbReference>
<organism evidence="20">
    <name type="scientific">Magnetococcus massalia (strain MO-1)</name>
    <dbReference type="NCBI Taxonomy" id="451514"/>
    <lineage>
        <taxon>Bacteria</taxon>
        <taxon>Pseudomonadati</taxon>
        <taxon>Pseudomonadota</taxon>
        <taxon>Magnetococcia</taxon>
        <taxon>Magnetococcales</taxon>
        <taxon>Magnetococcaceae</taxon>
        <taxon>Magnetococcus</taxon>
    </lineage>
</organism>
<evidence type="ECO:0000256" key="4">
    <source>
        <dbReference type="ARBA" id="ARBA00011738"/>
    </source>
</evidence>
<keyword evidence="11 15" id="KW-0819">tRNA processing</keyword>
<comment type="subcellular location">
    <subcellularLocation>
        <location evidence="2 15 17">Cytoplasm</location>
    </subcellularLocation>
</comment>
<dbReference type="PANTHER" id="PTHR46417">
    <property type="entry name" value="TRNA (GUANINE-N(1)-)-METHYLTRANSFERASE"/>
    <property type="match status" value="1"/>
</dbReference>
<comment type="catalytic activity">
    <reaction evidence="14 15 17">
        <text>guanosine(37) in tRNA + S-adenosyl-L-methionine = N(1)-methylguanosine(37) in tRNA + S-adenosyl-L-homocysteine + H(+)</text>
        <dbReference type="Rhea" id="RHEA:36899"/>
        <dbReference type="Rhea" id="RHEA-COMP:10145"/>
        <dbReference type="Rhea" id="RHEA-COMP:10147"/>
        <dbReference type="ChEBI" id="CHEBI:15378"/>
        <dbReference type="ChEBI" id="CHEBI:57856"/>
        <dbReference type="ChEBI" id="CHEBI:59789"/>
        <dbReference type="ChEBI" id="CHEBI:73542"/>
        <dbReference type="ChEBI" id="CHEBI:74269"/>
        <dbReference type="EC" id="2.1.1.228"/>
    </reaction>
</comment>
<reference evidence="20" key="1">
    <citation type="submission" date="2015-04" db="EMBL/GenBank/DDBJ databases">
        <authorList>
            <person name="Syromyatnikov M.Y."/>
            <person name="Popov V.N."/>
        </authorList>
    </citation>
    <scope>NUCLEOTIDE SEQUENCE</scope>
    <source>
        <strain evidence="20">MO-1</strain>
    </source>
</reference>
<dbReference type="NCBIfam" id="TIGR00088">
    <property type="entry name" value="trmD"/>
    <property type="match status" value="1"/>
</dbReference>
<evidence type="ECO:0000256" key="11">
    <source>
        <dbReference type="ARBA" id="ARBA00022694"/>
    </source>
</evidence>
<dbReference type="GO" id="GO:0002939">
    <property type="term" value="P:tRNA N1-guanine methylation"/>
    <property type="evidence" value="ECO:0007669"/>
    <property type="project" value="TreeGrafter"/>
</dbReference>
<gene>
    <name evidence="15 20" type="primary">trmD</name>
    <name evidence="20" type="ORF">MAGMO_4023</name>
</gene>
<evidence type="ECO:0000256" key="2">
    <source>
        <dbReference type="ARBA" id="ARBA00004496"/>
    </source>
</evidence>
<evidence type="ECO:0000313" key="20">
    <source>
        <dbReference type="EMBL" id="CRH08151.1"/>
    </source>
</evidence>
<evidence type="ECO:0000256" key="16">
    <source>
        <dbReference type="PIRSR" id="PIRSR000386-1"/>
    </source>
</evidence>
<keyword evidence="9 15" id="KW-0808">Transferase</keyword>
<evidence type="ECO:0000256" key="10">
    <source>
        <dbReference type="ARBA" id="ARBA00022691"/>
    </source>
</evidence>
<dbReference type="Gene3D" id="3.40.1280.10">
    <property type="match status" value="1"/>
</dbReference>
<dbReference type="InterPro" id="IPR029028">
    <property type="entry name" value="Alpha/beta_knot_MTases"/>
</dbReference>
<sequence length="273" mass="29904">MRRFSILTLFPEMFAPLEHSIVGRGEKQGLLSVEKIQIRDFAPGKHRQVDDSPFGGGPGMVMKPDVMAAALAHAKQRVSTTSPQADPESNADQAPQPSHVVYMSPQGKRFDQQDASRLAEQEHLILICGHYEGIDERFITHHVDEELSIGDFVLTGGELPAMVVVDAVSRMIPGVLGDAGSAEADSFQTGLLDHPHYTRPALWAMGEEESQLSGVPDVLRSGNHGAIEGWRRRQALLRTLIRRPDLVAGAPLSKAERRLITALAEDLEKQEPS</sequence>
<proteinExistence type="inferred from homology"/>
<evidence type="ECO:0000256" key="7">
    <source>
        <dbReference type="ARBA" id="ARBA00022490"/>
    </source>
</evidence>
<dbReference type="Pfam" id="PF01746">
    <property type="entry name" value="tRNA_m1G_MT"/>
    <property type="match status" value="1"/>
</dbReference>
<dbReference type="GO" id="GO:0005829">
    <property type="term" value="C:cytosol"/>
    <property type="evidence" value="ECO:0007669"/>
    <property type="project" value="TreeGrafter"/>
</dbReference>
<evidence type="ECO:0000256" key="8">
    <source>
        <dbReference type="ARBA" id="ARBA00022603"/>
    </source>
</evidence>
<dbReference type="GO" id="GO:0052906">
    <property type="term" value="F:tRNA (guanine(37)-N1)-methyltransferase activity"/>
    <property type="evidence" value="ECO:0007669"/>
    <property type="project" value="UniProtKB-UniRule"/>
</dbReference>
<feature type="region of interest" description="Disordered" evidence="18">
    <location>
        <begin position="73"/>
        <end position="100"/>
    </location>
</feature>
<evidence type="ECO:0000256" key="6">
    <source>
        <dbReference type="ARBA" id="ARBA00014679"/>
    </source>
</evidence>
<dbReference type="Gene3D" id="1.10.1270.20">
    <property type="entry name" value="tRNA(m1g37)methyltransferase, domain 2"/>
    <property type="match status" value="1"/>
</dbReference>
<dbReference type="NCBIfam" id="NF000648">
    <property type="entry name" value="PRK00026.1"/>
    <property type="match status" value="1"/>
</dbReference>
<keyword evidence="7 15" id="KW-0963">Cytoplasm</keyword>